<dbReference type="RefSeq" id="WP_109733105.1">
    <property type="nucleotide sequence ID" value="NZ_BAAACK010000024.1"/>
</dbReference>
<evidence type="ECO:0000313" key="4">
    <source>
        <dbReference type="Proteomes" id="UP000245845"/>
    </source>
</evidence>
<sequence>MKNRMYLVTGAAGLLGSNITKQLIEAGEEVRALVLEGDPAVKHVPNQAEVMFGDITDNVSLERFFTTENREVIVIHCASIVTVVDEYSKKVYDVNVNGTRNVIEMCRKHQVKKLVYISSTSAIPELPGNQIIRETDHFSPEGIIGFYGQTKAEATQIVLDAVRQYQLDASIVFPTGICGPNDFANGPVSSFIKDYVDGKMPAGIEGYFNAVDVRDLAKGCISCAEKGRMGEGYIMGNQLVTMREMFDLLSDISGCKNVKLILPIGIGRMMGKLCDLMGKITGKPGRMTSFAVYNLARNNNFSYEKAAKELGYRVRPFADTIRDEMVWMRDEKMISWEGELIRI</sequence>
<dbReference type="EMBL" id="QGDL01000015">
    <property type="protein sequence ID" value="PWJ23112.1"/>
    <property type="molecule type" value="Genomic_DNA"/>
</dbReference>
<dbReference type="SUPFAM" id="SSF51735">
    <property type="entry name" value="NAD(P)-binding Rossmann-fold domains"/>
    <property type="match status" value="1"/>
</dbReference>
<reference evidence="3 4" key="1">
    <citation type="submission" date="2018-05" db="EMBL/GenBank/DDBJ databases">
        <title>The Hungate 1000. A catalogue of reference genomes from the rumen microbiome.</title>
        <authorList>
            <person name="Kelly W."/>
        </authorList>
    </citation>
    <scope>NUCLEOTIDE SEQUENCE [LARGE SCALE GENOMIC DNA]</scope>
    <source>
        <strain evidence="3 4">NLAE-zl-C242</strain>
    </source>
</reference>
<organism evidence="3 4">
    <name type="scientific">Faecalicatena orotica</name>
    <dbReference type="NCBI Taxonomy" id="1544"/>
    <lineage>
        <taxon>Bacteria</taxon>
        <taxon>Bacillati</taxon>
        <taxon>Bacillota</taxon>
        <taxon>Clostridia</taxon>
        <taxon>Lachnospirales</taxon>
        <taxon>Lachnospiraceae</taxon>
        <taxon>Faecalicatena</taxon>
    </lineage>
</organism>
<name>A0A2Y9BK64_9FIRM</name>
<comment type="similarity">
    <text evidence="1">Belongs to the NAD(P)-dependent epimerase/dehydratase family.</text>
</comment>
<keyword evidence="4" id="KW-1185">Reference proteome</keyword>
<dbReference type="PANTHER" id="PTHR43000">
    <property type="entry name" value="DTDP-D-GLUCOSE 4,6-DEHYDRATASE-RELATED"/>
    <property type="match status" value="1"/>
</dbReference>
<protein>
    <submittedName>
        <fullName evidence="3">Dihydroflavonol-4-reductase</fullName>
    </submittedName>
</protein>
<dbReference type="InterPro" id="IPR001509">
    <property type="entry name" value="Epimerase_deHydtase"/>
</dbReference>
<evidence type="ECO:0000259" key="2">
    <source>
        <dbReference type="Pfam" id="PF01370"/>
    </source>
</evidence>
<dbReference type="OrthoDB" id="9807212at2"/>
<proteinExistence type="inferred from homology"/>
<gene>
    <name evidence="3" type="ORF">A8806_11546</name>
</gene>
<comment type="caution">
    <text evidence="3">The sequence shown here is derived from an EMBL/GenBank/DDBJ whole genome shotgun (WGS) entry which is preliminary data.</text>
</comment>
<dbReference type="Gene3D" id="3.40.50.720">
    <property type="entry name" value="NAD(P)-binding Rossmann-like Domain"/>
    <property type="match status" value="1"/>
</dbReference>
<dbReference type="Proteomes" id="UP000245845">
    <property type="component" value="Unassembled WGS sequence"/>
</dbReference>
<accession>A0A2Y9BK64</accession>
<dbReference type="Pfam" id="PF01370">
    <property type="entry name" value="Epimerase"/>
    <property type="match status" value="1"/>
</dbReference>
<evidence type="ECO:0000313" key="3">
    <source>
        <dbReference type="EMBL" id="PWJ23112.1"/>
    </source>
</evidence>
<feature type="domain" description="NAD-dependent epimerase/dehydratase" evidence="2">
    <location>
        <begin position="7"/>
        <end position="231"/>
    </location>
</feature>
<dbReference type="AlphaFoldDB" id="A0A2Y9BK64"/>
<dbReference type="InterPro" id="IPR036291">
    <property type="entry name" value="NAD(P)-bd_dom_sf"/>
</dbReference>
<evidence type="ECO:0000256" key="1">
    <source>
        <dbReference type="ARBA" id="ARBA00007637"/>
    </source>
</evidence>